<dbReference type="CDD" id="cd06257">
    <property type="entry name" value="DnaJ"/>
    <property type="match status" value="1"/>
</dbReference>
<gene>
    <name evidence="3" type="primary">Contig6628.g7088</name>
    <name evidence="3" type="ORF">STYLEM_11383</name>
</gene>
<feature type="domain" description="J" evidence="2">
    <location>
        <begin position="125"/>
        <end position="189"/>
    </location>
</feature>
<dbReference type="OMA" id="WISEATY"/>
<evidence type="ECO:0000259" key="2">
    <source>
        <dbReference type="PROSITE" id="PS50076"/>
    </source>
</evidence>
<dbReference type="Gene3D" id="1.10.287.110">
    <property type="entry name" value="DnaJ domain"/>
    <property type="match status" value="1"/>
</dbReference>
<dbReference type="PANTHER" id="PTHR43908">
    <property type="entry name" value="AT29763P-RELATED"/>
    <property type="match status" value="1"/>
</dbReference>
<dbReference type="InParanoid" id="A0A078AKD1"/>
<dbReference type="Pfam" id="PF00226">
    <property type="entry name" value="DnaJ"/>
    <property type="match status" value="1"/>
</dbReference>
<dbReference type="OrthoDB" id="552049at2759"/>
<keyword evidence="4" id="KW-1185">Reference proteome</keyword>
<protein>
    <recommendedName>
        <fullName evidence="2">J domain-containing protein</fullName>
    </recommendedName>
</protein>
<dbReference type="SUPFAM" id="SSF46565">
    <property type="entry name" value="Chaperone J-domain"/>
    <property type="match status" value="1"/>
</dbReference>
<feature type="compositionally biased region" description="Low complexity" evidence="1">
    <location>
        <begin position="79"/>
        <end position="88"/>
    </location>
</feature>
<dbReference type="FunCoup" id="A0A078AKD1">
    <property type="interactions" value="206"/>
</dbReference>
<evidence type="ECO:0000313" key="3">
    <source>
        <dbReference type="EMBL" id="CDW82351.1"/>
    </source>
</evidence>
<proteinExistence type="predicted"/>
<dbReference type="Proteomes" id="UP000039865">
    <property type="component" value="Unassembled WGS sequence"/>
</dbReference>
<feature type="region of interest" description="Disordered" evidence="1">
    <location>
        <begin position="52"/>
        <end position="115"/>
    </location>
</feature>
<dbReference type="PROSITE" id="PS50076">
    <property type="entry name" value="DNAJ_2"/>
    <property type="match status" value="1"/>
</dbReference>
<reference evidence="3 4" key="1">
    <citation type="submission" date="2014-06" db="EMBL/GenBank/DDBJ databases">
        <authorList>
            <person name="Swart Estienne"/>
        </authorList>
    </citation>
    <scope>NUCLEOTIDE SEQUENCE [LARGE SCALE GENOMIC DNA]</scope>
    <source>
        <strain evidence="3 4">130c</strain>
    </source>
</reference>
<dbReference type="PRINTS" id="PR00625">
    <property type="entry name" value="JDOMAIN"/>
</dbReference>
<feature type="compositionally biased region" description="Basic and acidic residues" evidence="1">
    <location>
        <begin position="91"/>
        <end position="101"/>
    </location>
</feature>
<dbReference type="AlphaFoldDB" id="A0A078AKD1"/>
<feature type="compositionally biased region" description="Polar residues" evidence="1">
    <location>
        <begin position="59"/>
        <end position="78"/>
    </location>
</feature>
<dbReference type="InterPro" id="IPR036869">
    <property type="entry name" value="J_dom_sf"/>
</dbReference>
<dbReference type="EMBL" id="CCKQ01010835">
    <property type="protein sequence ID" value="CDW82351.1"/>
    <property type="molecule type" value="Genomic_DNA"/>
</dbReference>
<evidence type="ECO:0000313" key="4">
    <source>
        <dbReference type="Proteomes" id="UP000039865"/>
    </source>
</evidence>
<accession>A0A078AKD1</accession>
<evidence type="ECO:0000256" key="1">
    <source>
        <dbReference type="SAM" id="MobiDB-lite"/>
    </source>
</evidence>
<organism evidence="3 4">
    <name type="scientific">Stylonychia lemnae</name>
    <name type="common">Ciliate</name>
    <dbReference type="NCBI Taxonomy" id="5949"/>
    <lineage>
        <taxon>Eukaryota</taxon>
        <taxon>Sar</taxon>
        <taxon>Alveolata</taxon>
        <taxon>Ciliophora</taxon>
        <taxon>Intramacronucleata</taxon>
        <taxon>Spirotrichea</taxon>
        <taxon>Stichotrichia</taxon>
        <taxon>Sporadotrichida</taxon>
        <taxon>Oxytrichidae</taxon>
        <taxon>Stylonychinae</taxon>
        <taxon>Stylonychia</taxon>
    </lineage>
</organism>
<dbReference type="InterPro" id="IPR001623">
    <property type="entry name" value="DnaJ_domain"/>
</dbReference>
<sequence length="346" mass="40408">MSQDEAVKCMSVAEEAMKNQDWDKALRFLDKSMRFKETQKAIYLKSEVMKKMKGEGPDANNNEQSADPADDTQSNGTASTSKTSQKKQPTPKKEERKKEETQPQEPPNYSKEDVEKCKEILSKSNYYEILGITKTAEENEIKKAYKKLALRFHPDKNRAPQATDAFKKVSSAFACINDPEKRKLYDEHGSEENFQQRYRQQYQEEFDPEDLFQMFFGGHVYTGGFGPRGHTVYRRQQRRGDQGEQQQRNPQPAGVQFFQQFAPMLLLLILTLLSNIESFTTGHLHNYSYRQTMEFKIQIQSYRLNEPYWISEATYNIIKDDRDQKLKVCLFFLIIYSSLINDLKVN</sequence>
<name>A0A078AKD1_STYLE</name>
<dbReference type="SMART" id="SM00271">
    <property type="entry name" value="DnaJ"/>
    <property type="match status" value="1"/>
</dbReference>
<dbReference type="InterPro" id="IPR051100">
    <property type="entry name" value="DnaJ_subfamily_B/C"/>
</dbReference>